<dbReference type="PANTHER" id="PTHR23155">
    <property type="entry name" value="DISEASE RESISTANCE PROTEIN RP"/>
    <property type="match status" value="1"/>
</dbReference>
<dbReference type="SUPFAM" id="SSF52540">
    <property type="entry name" value="P-loop containing nucleoside triphosphate hydrolases"/>
    <property type="match status" value="1"/>
</dbReference>
<dbReference type="InterPro" id="IPR036388">
    <property type="entry name" value="WH-like_DNA-bd_sf"/>
</dbReference>
<evidence type="ECO:0000256" key="2">
    <source>
        <dbReference type="ARBA" id="ARBA00022821"/>
    </source>
</evidence>
<dbReference type="Gene3D" id="1.10.10.10">
    <property type="entry name" value="Winged helix-like DNA-binding domain superfamily/Winged helix DNA-binding domain"/>
    <property type="match status" value="1"/>
</dbReference>
<dbReference type="InterPro" id="IPR002182">
    <property type="entry name" value="NB-ARC"/>
</dbReference>
<dbReference type="GO" id="GO:0006952">
    <property type="term" value="P:defense response"/>
    <property type="evidence" value="ECO:0007669"/>
    <property type="project" value="UniProtKB-KW"/>
</dbReference>
<proteinExistence type="predicted"/>
<evidence type="ECO:0000313" key="7">
    <source>
        <dbReference type="EMBL" id="VDC65030.1"/>
    </source>
</evidence>
<keyword evidence="2" id="KW-0611">Plant defense</keyword>
<accession>A0A3P5YVG0</accession>
<dbReference type="EMBL" id="LS974622">
    <property type="protein sequence ID" value="CAG7868135.1"/>
    <property type="molecule type" value="Genomic_DNA"/>
</dbReference>
<dbReference type="Gene3D" id="1.10.8.430">
    <property type="entry name" value="Helical domain of apoptotic protease-activating factors"/>
    <property type="match status" value="1"/>
</dbReference>
<name>A0A3P5YVG0_BRACM</name>
<dbReference type="InterPro" id="IPR042197">
    <property type="entry name" value="Apaf_helical"/>
</dbReference>
<reference evidence="7" key="1">
    <citation type="submission" date="2018-11" db="EMBL/GenBank/DDBJ databases">
        <authorList>
            <consortium name="Genoscope - CEA"/>
            <person name="William W."/>
        </authorList>
    </citation>
    <scope>NUCLEOTIDE SEQUENCE</scope>
</reference>
<feature type="compositionally biased region" description="Basic residues" evidence="3">
    <location>
        <begin position="1"/>
        <end position="12"/>
    </location>
</feature>
<dbReference type="AlphaFoldDB" id="A0A3P5YVG0"/>
<dbReference type="FunFam" id="1.10.10.10:FF:000322">
    <property type="entry name" value="Probable disease resistance protein At1g63360"/>
    <property type="match status" value="1"/>
</dbReference>
<feature type="domain" description="Disease resistance protein winged helix" evidence="5">
    <location>
        <begin position="240"/>
        <end position="305"/>
    </location>
</feature>
<dbReference type="InterPro" id="IPR044974">
    <property type="entry name" value="Disease_R_plants"/>
</dbReference>
<dbReference type="Pfam" id="PF00931">
    <property type="entry name" value="NB-ARC"/>
    <property type="match status" value="1"/>
</dbReference>
<dbReference type="PRINTS" id="PR00364">
    <property type="entry name" value="DISEASERSIST"/>
</dbReference>
<keyword evidence="1" id="KW-0677">Repeat</keyword>
<dbReference type="EMBL" id="LR031569">
    <property type="protein sequence ID" value="VDC65030.1"/>
    <property type="molecule type" value="Genomic_DNA"/>
</dbReference>
<feature type="compositionally biased region" description="Low complexity" evidence="3">
    <location>
        <begin position="30"/>
        <end position="48"/>
    </location>
</feature>
<dbReference type="GO" id="GO:0043531">
    <property type="term" value="F:ADP binding"/>
    <property type="evidence" value="ECO:0007669"/>
    <property type="project" value="InterPro"/>
</dbReference>
<feature type="non-terminal residue" evidence="7">
    <location>
        <position position="1"/>
    </location>
</feature>
<evidence type="ECO:0000256" key="1">
    <source>
        <dbReference type="ARBA" id="ARBA00022737"/>
    </source>
</evidence>
<evidence type="ECO:0000256" key="3">
    <source>
        <dbReference type="SAM" id="MobiDB-lite"/>
    </source>
</evidence>
<gene>
    <name evidence="7" type="ORF">BRAA06T23570Z</name>
    <name evidence="6" type="ORF">BRAPAZ1V2_A06P03750.2</name>
</gene>
<protein>
    <submittedName>
        <fullName evidence="6">Uncharacterized protein</fullName>
    </submittedName>
</protein>
<dbReference type="InterPro" id="IPR027417">
    <property type="entry name" value="P-loop_NTPase"/>
</dbReference>
<sequence length="348" mass="39661">LLGHSGLRRHRPVILPPSKAGGGRCSVKPASRSLLRSKSARTTSLRSSPNPQLPTWNGQAKLEKETEEKKTSFIENILRRKKFILLLDDLWSEVDLKKIGVPQPTQENGSKIVFTTRKKEVCRHMRADDELKIDCLSRNEAWELFQNVVGEAPLKKDSEILTLAKNISEKCHGLPLALNVIGKAMSCKEDVHEWRHANDVLKSSSREFPGMEENILSVLKFSYDGLKEEKVKSCFLYCSLFPEDYEIKKEELIEYWINEGFINGKRDEDGRNNKGHVIIGSLVRAHLLMESETTVKMHDVLREMALWIGSTSAKQCVKTGVNLTLIPNDDINWSVLRRISLMRNQTEK</sequence>
<feature type="non-terminal residue" evidence="7">
    <location>
        <position position="348"/>
    </location>
</feature>
<dbReference type="AntiFam" id="ANF00039">
    <property type="entry name" value="Antisense to SRP RNA"/>
</dbReference>
<evidence type="ECO:0000259" key="4">
    <source>
        <dbReference type="Pfam" id="PF00931"/>
    </source>
</evidence>
<dbReference type="Gramene" id="A06p03750.2_BraZ1">
    <property type="protein sequence ID" value="A06p03750.2_BraZ1.CDS"/>
    <property type="gene ID" value="A06g03750.2_BraZ1"/>
</dbReference>
<feature type="region of interest" description="Disordered" evidence="3">
    <location>
        <begin position="1"/>
        <end position="64"/>
    </location>
</feature>
<dbReference type="Gene3D" id="3.40.50.300">
    <property type="entry name" value="P-loop containing nucleotide triphosphate hydrolases"/>
    <property type="match status" value="1"/>
</dbReference>
<feature type="domain" description="NB-ARC" evidence="4">
    <location>
        <begin position="61"/>
        <end position="154"/>
    </location>
</feature>
<dbReference type="Pfam" id="PF23559">
    <property type="entry name" value="WHD_DRP"/>
    <property type="match status" value="1"/>
</dbReference>
<dbReference type="PANTHER" id="PTHR23155:SF1192">
    <property type="entry name" value="DISEASE RESISTANCE PROTEIN RFL1-RELATED"/>
    <property type="match status" value="1"/>
</dbReference>
<organism evidence="7">
    <name type="scientific">Brassica campestris</name>
    <name type="common">Field mustard</name>
    <dbReference type="NCBI Taxonomy" id="3711"/>
    <lineage>
        <taxon>Eukaryota</taxon>
        <taxon>Viridiplantae</taxon>
        <taxon>Streptophyta</taxon>
        <taxon>Embryophyta</taxon>
        <taxon>Tracheophyta</taxon>
        <taxon>Spermatophyta</taxon>
        <taxon>Magnoliopsida</taxon>
        <taxon>eudicotyledons</taxon>
        <taxon>Gunneridae</taxon>
        <taxon>Pentapetalae</taxon>
        <taxon>rosids</taxon>
        <taxon>malvids</taxon>
        <taxon>Brassicales</taxon>
        <taxon>Brassicaceae</taxon>
        <taxon>Brassiceae</taxon>
        <taxon>Brassica</taxon>
    </lineage>
</organism>
<dbReference type="FunFam" id="1.10.8.430:FF:000003">
    <property type="entry name" value="Probable disease resistance protein At5g66910"/>
    <property type="match status" value="1"/>
</dbReference>
<feature type="compositionally biased region" description="Polar residues" evidence="3">
    <location>
        <begin position="49"/>
        <end position="58"/>
    </location>
</feature>
<dbReference type="InterPro" id="IPR058922">
    <property type="entry name" value="WHD_DRP"/>
</dbReference>
<dbReference type="Proteomes" id="UP000694005">
    <property type="component" value="Chromosome A06"/>
</dbReference>
<evidence type="ECO:0000313" key="6">
    <source>
        <dbReference type="EMBL" id="CAG7868135.1"/>
    </source>
</evidence>
<evidence type="ECO:0000259" key="5">
    <source>
        <dbReference type="Pfam" id="PF23559"/>
    </source>
</evidence>